<sequence length="232" mass="26486">MPTAILIDGGYFLKRFPSCYPGRDRRDPALVARTAFEISLSHLKEVFGRRDSGTETILTRELHRIFFYDCPPLQKRAHYPVSRRPVDFSKTAEATFRLGLHQELRKTRKMALRLGHLADHGEWQLRPGILKSILGGSRQFSDLKDDDFTYEAKQKGVDMRIGIDIAALAYKKQVDQIVLLAGDADFVPAAKLARREGIDFILDPMWRDIHESLSEHVDGVRSTCPRPVQARE</sequence>
<dbReference type="GO" id="GO:0004540">
    <property type="term" value="F:RNA nuclease activity"/>
    <property type="evidence" value="ECO:0007669"/>
    <property type="project" value="InterPro"/>
</dbReference>
<evidence type="ECO:0000313" key="2">
    <source>
        <dbReference type="EMBL" id="HGY95382.1"/>
    </source>
</evidence>
<dbReference type="AlphaFoldDB" id="A0A7V4XUQ0"/>
<accession>A0A7V4XUQ0</accession>
<gene>
    <name evidence="2" type="ORF">ENW50_11970</name>
</gene>
<reference evidence="2" key="1">
    <citation type="journal article" date="2020" name="mSystems">
        <title>Genome- and Community-Level Interaction Insights into Carbon Utilization and Element Cycling Functions of Hydrothermarchaeota in Hydrothermal Sediment.</title>
        <authorList>
            <person name="Zhou Z."/>
            <person name="Liu Y."/>
            <person name="Xu W."/>
            <person name="Pan J."/>
            <person name="Luo Z.H."/>
            <person name="Li M."/>
        </authorList>
    </citation>
    <scope>NUCLEOTIDE SEQUENCE [LARGE SCALE GENOMIC DNA]</scope>
    <source>
        <strain evidence="2">SpSt-855</strain>
    </source>
</reference>
<proteinExistence type="predicted"/>
<dbReference type="Gene3D" id="3.40.50.1010">
    <property type="entry name" value="5'-nuclease"/>
    <property type="match status" value="1"/>
</dbReference>
<dbReference type="EMBL" id="DTKL01000073">
    <property type="protein sequence ID" value="HGY95382.1"/>
    <property type="molecule type" value="Genomic_DNA"/>
</dbReference>
<dbReference type="CDD" id="cd18722">
    <property type="entry name" value="PIN_NicB-like"/>
    <property type="match status" value="1"/>
</dbReference>
<dbReference type="InterPro" id="IPR021139">
    <property type="entry name" value="NYN"/>
</dbReference>
<feature type="domain" description="NYN" evidence="1">
    <location>
        <begin position="137"/>
        <end position="199"/>
    </location>
</feature>
<protein>
    <submittedName>
        <fullName evidence="2">NYN domain-containing protein</fullName>
    </submittedName>
</protein>
<dbReference type="Pfam" id="PF01936">
    <property type="entry name" value="NYN"/>
    <property type="match status" value="1"/>
</dbReference>
<comment type="caution">
    <text evidence="2">The sequence shown here is derived from an EMBL/GenBank/DDBJ whole genome shotgun (WGS) entry which is preliminary data.</text>
</comment>
<organism evidence="2">
    <name type="scientific">Acidobacterium capsulatum</name>
    <dbReference type="NCBI Taxonomy" id="33075"/>
    <lineage>
        <taxon>Bacteria</taxon>
        <taxon>Pseudomonadati</taxon>
        <taxon>Acidobacteriota</taxon>
        <taxon>Terriglobia</taxon>
        <taxon>Terriglobales</taxon>
        <taxon>Acidobacteriaceae</taxon>
        <taxon>Acidobacterium</taxon>
    </lineage>
</organism>
<name>A0A7V4XUQ0_9BACT</name>
<evidence type="ECO:0000259" key="1">
    <source>
        <dbReference type="Pfam" id="PF01936"/>
    </source>
</evidence>